<reference evidence="1 2" key="1">
    <citation type="submission" date="2023-10" db="EMBL/GenBank/DDBJ databases">
        <title>complete genome sequence of Corynebacterium pseudokroppenstedtii P15-C1.</title>
        <authorList>
            <person name="Bruggemann H."/>
            <person name="Poehlein A."/>
        </authorList>
    </citation>
    <scope>NUCLEOTIDE SEQUENCE [LARGE SCALE GENOMIC DNA]</scope>
    <source>
        <strain evidence="1 2">P15_C1</strain>
    </source>
</reference>
<dbReference type="RefSeq" id="WP_221913845.1">
    <property type="nucleotide sequence ID" value="NZ_CP137757.1"/>
</dbReference>
<name>A0AAU0PVE1_9CORY</name>
<dbReference type="KEGG" id="cpsk:Q0N40_07460"/>
<dbReference type="EMBL" id="CP137757">
    <property type="protein sequence ID" value="WPF24379.1"/>
    <property type="molecule type" value="Genomic_DNA"/>
</dbReference>
<keyword evidence="2" id="KW-1185">Reference proteome</keyword>
<evidence type="ECO:0000313" key="2">
    <source>
        <dbReference type="Proteomes" id="UP001174314"/>
    </source>
</evidence>
<evidence type="ECO:0000313" key="1">
    <source>
        <dbReference type="EMBL" id="WPF24379.1"/>
    </source>
</evidence>
<dbReference type="AlphaFoldDB" id="A0AAU0PVE1"/>
<accession>A0AAU0PVE1</accession>
<organism evidence="1 2">
    <name type="scientific">Corynebacterium pseudokroppenstedtii</name>
    <dbReference type="NCBI Taxonomy" id="2804917"/>
    <lineage>
        <taxon>Bacteria</taxon>
        <taxon>Bacillati</taxon>
        <taxon>Actinomycetota</taxon>
        <taxon>Actinomycetes</taxon>
        <taxon>Mycobacteriales</taxon>
        <taxon>Corynebacteriaceae</taxon>
        <taxon>Corynebacterium</taxon>
    </lineage>
</organism>
<dbReference type="Proteomes" id="UP001174314">
    <property type="component" value="Chromosome"/>
</dbReference>
<proteinExistence type="predicted"/>
<protein>
    <submittedName>
        <fullName evidence="1">Uncharacterized protein</fullName>
    </submittedName>
</protein>
<sequence>MTDNTKERYEYAIRFYITTMWIPSHQLAEKLLAEAKAEIDDRAGVVLVRRTVGEPEVIE</sequence>
<gene>
    <name evidence="1" type="ORF">Q0N40_07460</name>
</gene>